<reference evidence="1 7" key="1">
    <citation type="submission" date="2019-01" db="EMBL/GenBank/DDBJ databases">
        <authorList>
            <person name="Sayadi A."/>
        </authorList>
    </citation>
    <scope>NUCLEOTIDE SEQUENCE [LARGE SCALE GENOMIC DNA]</scope>
</reference>
<name>A0A653BMB0_CALMS</name>
<evidence type="ECO:0000313" key="6">
    <source>
        <dbReference type="EMBL" id="VEN57964.1"/>
    </source>
</evidence>
<evidence type="ECO:0000313" key="1">
    <source>
        <dbReference type="EMBL" id="VEN36435.1"/>
    </source>
</evidence>
<evidence type="ECO:0000313" key="2">
    <source>
        <dbReference type="EMBL" id="VEN47415.1"/>
    </source>
</evidence>
<accession>A0A653BMB0</accession>
<dbReference type="EMBL" id="CAACVG010002412">
    <property type="protein sequence ID" value="VEN36435.1"/>
    <property type="molecule type" value="Genomic_DNA"/>
</dbReference>
<evidence type="ECO:0000313" key="3">
    <source>
        <dbReference type="EMBL" id="VEN48314.1"/>
    </source>
</evidence>
<evidence type="ECO:0000313" key="5">
    <source>
        <dbReference type="EMBL" id="VEN57368.1"/>
    </source>
</evidence>
<gene>
    <name evidence="4" type="ORF">CALMAC_LOCUS10774</name>
    <name evidence="5" type="ORF">CALMAC_LOCUS16010</name>
    <name evidence="6" type="ORF">CALMAC_LOCUS16454</name>
    <name evidence="1" type="ORF">CALMAC_LOCUS2060</name>
    <name evidence="2" type="ORF">CALMAC_LOCUS9192</name>
    <name evidence="3" type="ORF">CALMAC_LOCUS9808</name>
</gene>
<dbReference type="EMBL" id="CAACVG010011389">
    <property type="protein sequence ID" value="VEN57964.1"/>
    <property type="molecule type" value="Genomic_DNA"/>
</dbReference>
<dbReference type="EMBL" id="CAACVG010008426">
    <property type="protein sequence ID" value="VEN49766.1"/>
    <property type="molecule type" value="Genomic_DNA"/>
</dbReference>
<organism evidence="1 7">
    <name type="scientific">Callosobruchus maculatus</name>
    <name type="common">Southern cowpea weevil</name>
    <name type="synonym">Pulse bruchid</name>
    <dbReference type="NCBI Taxonomy" id="64391"/>
    <lineage>
        <taxon>Eukaryota</taxon>
        <taxon>Metazoa</taxon>
        <taxon>Ecdysozoa</taxon>
        <taxon>Arthropoda</taxon>
        <taxon>Hexapoda</taxon>
        <taxon>Insecta</taxon>
        <taxon>Pterygota</taxon>
        <taxon>Neoptera</taxon>
        <taxon>Endopterygota</taxon>
        <taxon>Coleoptera</taxon>
        <taxon>Polyphaga</taxon>
        <taxon>Cucujiformia</taxon>
        <taxon>Chrysomeloidea</taxon>
        <taxon>Chrysomelidae</taxon>
        <taxon>Bruchinae</taxon>
        <taxon>Bruchini</taxon>
        <taxon>Callosobruchus</taxon>
    </lineage>
</organism>
<dbReference type="EMBL" id="CAACVG010007868">
    <property type="protein sequence ID" value="VEN47415.1"/>
    <property type="molecule type" value="Genomic_DNA"/>
</dbReference>
<keyword evidence="7" id="KW-1185">Reference proteome</keyword>
<evidence type="ECO:0000313" key="4">
    <source>
        <dbReference type="EMBL" id="VEN49766.1"/>
    </source>
</evidence>
<proteinExistence type="predicted"/>
<dbReference type="EMBL" id="CAACVG010008066">
    <property type="protein sequence ID" value="VEN48314.1"/>
    <property type="molecule type" value="Genomic_DNA"/>
</dbReference>
<protein>
    <submittedName>
        <fullName evidence="1">Uncharacterized protein</fullName>
    </submittedName>
</protein>
<dbReference type="AlphaFoldDB" id="A0A653BMB0"/>
<dbReference type="EMBL" id="CAACVG010011118">
    <property type="protein sequence ID" value="VEN57368.1"/>
    <property type="molecule type" value="Genomic_DNA"/>
</dbReference>
<sequence>MCQNQLIVVTPQLTSDIYIVLQCGCRTKIWLFLKSWEN</sequence>
<dbReference type="Proteomes" id="UP000410492">
    <property type="component" value="Unassembled WGS sequence"/>
</dbReference>
<evidence type="ECO:0000313" key="7">
    <source>
        <dbReference type="Proteomes" id="UP000410492"/>
    </source>
</evidence>